<evidence type="ECO:0000256" key="1">
    <source>
        <dbReference type="SAM" id="MobiDB-lite"/>
    </source>
</evidence>
<comment type="caution">
    <text evidence="2">The sequence shown here is derived from an EMBL/GenBank/DDBJ whole genome shotgun (WGS) entry which is preliminary data.</text>
</comment>
<accession>A0A9J6EWV5</accession>
<feature type="compositionally biased region" description="Basic residues" evidence="1">
    <location>
        <begin position="212"/>
        <end position="230"/>
    </location>
</feature>
<name>A0A9J6EWV5_RHIMP</name>
<dbReference type="EMBL" id="JABSTU010000001">
    <property type="protein sequence ID" value="KAH8038679.1"/>
    <property type="molecule type" value="Genomic_DNA"/>
</dbReference>
<feature type="compositionally biased region" description="Basic residues" evidence="1">
    <location>
        <begin position="166"/>
        <end position="176"/>
    </location>
</feature>
<evidence type="ECO:0000313" key="2">
    <source>
        <dbReference type="EMBL" id="KAH8038679.1"/>
    </source>
</evidence>
<proteinExistence type="predicted"/>
<evidence type="ECO:0000313" key="3">
    <source>
        <dbReference type="Proteomes" id="UP000821866"/>
    </source>
</evidence>
<dbReference type="Proteomes" id="UP000821866">
    <property type="component" value="Chromosome 1"/>
</dbReference>
<dbReference type="AlphaFoldDB" id="A0A9J6EWV5"/>
<reference evidence="2" key="2">
    <citation type="submission" date="2021-09" db="EMBL/GenBank/DDBJ databases">
        <authorList>
            <person name="Jia N."/>
            <person name="Wang J."/>
            <person name="Shi W."/>
            <person name="Du L."/>
            <person name="Sun Y."/>
            <person name="Zhan W."/>
            <person name="Jiang J."/>
            <person name="Wang Q."/>
            <person name="Zhang B."/>
            <person name="Ji P."/>
            <person name="Sakyi L.B."/>
            <person name="Cui X."/>
            <person name="Yuan T."/>
            <person name="Jiang B."/>
            <person name="Yang W."/>
            <person name="Lam T.T.-Y."/>
            <person name="Chang Q."/>
            <person name="Ding S."/>
            <person name="Wang X."/>
            <person name="Zhu J."/>
            <person name="Ruan X."/>
            <person name="Zhao L."/>
            <person name="Wei J."/>
            <person name="Que T."/>
            <person name="Du C."/>
            <person name="Cheng J."/>
            <person name="Dai P."/>
            <person name="Han X."/>
            <person name="Huang E."/>
            <person name="Gao Y."/>
            <person name="Liu J."/>
            <person name="Shao H."/>
            <person name="Ye R."/>
            <person name="Li L."/>
            <person name="Wei W."/>
            <person name="Wang X."/>
            <person name="Wang C."/>
            <person name="Huo Q."/>
            <person name="Li W."/>
            <person name="Guo W."/>
            <person name="Chen H."/>
            <person name="Chen S."/>
            <person name="Zhou L."/>
            <person name="Zhou L."/>
            <person name="Ni X."/>
            <person name="Tian J."/>
            <person name="Zhou Y."/>
            <person name="Sheng Y."/>
            <person name="Liu T."/>
            <person name="Pan Y."/>
            <person name="Xia L."/>
            <person name="Li J."/>
            <person name="Zhao F."/>
            <person name="Cao W."/>
        </authorList>
    </citation>
    <scope>NUCLEOTIDE SEQUENCE</scope>
    <source>
        <strain evidence="2">Rmic-2018</strain>
        <tissue evidence="2">Larvae</tissue>
    </source>
</reference>
<feature type="region of interest" description="Disordered" evidence="1">
    <location>
        <begin position="144"/>
        <end position="244"/>
    </location>
</feature>
<reference evidence="2" key="1">
    <citation type="journal article" date="2020" name="Cell">
        <title>Large-Scale Comparative Analyses of Tick Genomes Elucidate Their Genetic Diversity and Vector Capacities.</title>
        <authorList>
            <consortium name="Tick Genome and Microbiome Consortium (TIGMIC)"/>
            <person name="Jia N."/>
            <person name="Wang J."/>
            <person name="Shi W."/>
            <person name="Du L."/>
            <person name="Sun Y."/>
            <person name="Zhan W."/>
            <person name="Jiang J.F."/>
            <person name="Wang Q."/>
            <person name="Zhang B."/>
            <person name="Ji P."/>
            <person name="Bell-Sakyi L."/>
            <person name="Cui X.M."/>
            <person name="Yuan T.T."/>
            <person name="Jiang B.G."/>
            <person name="Yang W.F."/>
            <person name="Lam T.T."/>
            <person name="Chang Q.C."/>
            <person name="Ding S.J."/>
            <person name="Wang X.J."/>
            <person name="Zhu J.G."/>
            <person name="Ruan X.D."/>
            <person name="Zhao L."/>
            <person name="Wei J.T."/>
            <person name="Ye R.Z."/>
            <person name="Que T.C."/>
            <person name="Du C.H."/>
            <person name="Zhou Y.H."/>
            <person name="Cheng J.X."/>
            <person name="Dai P.F."/>
            <person name="Guo W.B."/>
            <person name="Han X.H."/>
            <person name="Huang E.J."/>
            <person name="Li L.F."/>
            <person name="Wei W."/>
            <person name="Gao Y.C."/>
            <person name="Liu J.Z."/>
            <person name="Shao H.Z."/>
            <person name="Wang X."/>
            <person name="Wang C.C."/>
            <person name="Yang T.C."/>
            <person name="Huo Q.B."/>
            <person name="Li W."/>
            <person name="Chen H.Y."/>
            <person name="Chen S.E."/>
            <person name="Zhou L.G."/>
            <person name="Ni X.B."/>
            <person name="Tian J.H."/>
            <person name="Sheng Y."/>
            <person name="Liu T."/>
            <person name="Pan Y.S."/>
            <person name="Xia L.Y."/>
            <person name="Li J."/>
            <person name="Zhao F."/>
            <person name="Cao W.C."/>
        </authorList>
    </citation>
    <scope>NUCLEOTIDE SEQUENCE</scope>
    <source>
        <strain evidence="2">Rmic-2018</strain>
    </source>
</reference>
<feature type="compositionally biased region" description="Basic and acidic residues" evidence="1">
    <location>
        <begin position="144"/>
        <end position="157"/>
    </location>
</feature>
<protein>
    <submittedName>
        <fullName evidence="2">Uncharacterized protein</fullName>
    </submittedName>
</protein>
<keyword evidence="3" id="KW-1185">Reference proteome</keyword>
<organism evidence="2 3">
    <name type="scientific">Rhipicephalus microplus</name>
    <name type="common">Cattle tick</name>
    <name type="synonym">Boophilus microplus</name>
    <dbReference type="NCBI Taxonomy" id="6941"/>
    <lineage>
        <taxon>Eukaryota</taxon>
        <taxon>Metazoa</taxon>
        <taxon>Ecdysozoa</taxon>
        <taxon>Arthropoda</taxon>
        <taxon>Chelicerata</taxon>
        <taxon>Arachnida</taxon>
        <taxon>Acari</taxon>
        <taxon>Parasitiformes</taxon>
        <taxon>Ixodida</taxon>
        <taxon>Ixodoidea</taxon>
        <taxon>Ixodidae</taxon>
        <taxon>Rhipicephalinae</taxon>
        <taxon>Rhipicephalus</taxon>
        <taxon>Boophilus</taxon>
    </lineage>
</organism>
<sequence length="244" mass="27993">MRGRFRVIGGHRSKVDRDLDGLLLQHPCMNRVSELHAELSSTAIVMRGRGEKLHSALSSVSRECIGRPVNEVAEQHQRALETTALKSISSRESFSAVPQSPHIHTVTYFEKRNKWKEGGRPAGIHPTCYESSRASIVGWKLRTREKQPRWSSGERKSRAGRLLQQQRRRSPPRRSTVHAAFFSSSVNYEQPLPRRSPKKKPKPAAGKPLEHTHKRLPRRPARRERRKEKHSKSPENDVTVHIWA</sequence>
<gene>
    <name evidence="2" type="ORF">HPB51_002823</name>
</gene>